<feature type="non-terminal residue" evidence="1">
    <location>
        <position position="257"/>
    </location>
</feature>
<sequence length="257" mass="29612">DVALQLNLPVDGSAVTGSVVVGGCYLDDTSNALEREQHAQAFILRLIGGVLEPNKSRNLVHLRKVSFIVYVTVEMYESDRVIQQFKFRQTISPSPQDIEAQYKNLRPLRITCHGSDIMASHIFYRRRQGLGNVILGGQDDPSSILGRECMLRRSHHQCRKHPQHHCSTYVVHLCNDLLVEWRTYDGNVKGHRTQPWRKGMNMEMELEVKMKTMKIKIRSQNPNLYEEIYLSTDTHQIWGKRIFKGVTLPVEKGEDPF</sequence>
<proteinExistence type="predicted"/>
<protein>
    <submittedName>
        <fullName evidence="1">Uncharacterized protein</fullName>
    </submittedName>
</protein>
<comment type="caution">
    <text evidence="1">The sequence shown here is derived from an EMBL/GenBank/DDBJ whole genome shotgun (WGS) entry which is preliminary data.</text>
</comment>
<dbReference type="Proteomes" id="UP000593578">
    <property type="component" value="Unassembled WGS sequence"/>
</dbReference>
<dbReference type="EMBL" id="JABEZZ010000008">
    <property type="protein sequence ID" value="MBA0592001.1"/>
    <property type="molecule type" value="Genomic_DNA"/>
</dbReference>
<gene>
    <name evidence="1" type="ORF">Gorai_008989</name>
</gene>
<dbReference type="AlphaFoldDB" id="A0A7J8PRT6"/>
<feature type="non-terminal residue" evidence="1">
    <location>
        <position position="1"/>
    </location>
</feature>
<reference evidence="1 2" key="1">
    <citation type="journal article" date="2019" name="Genome Biol. Evol.">
        <title>Insights into the evolution of the New World diploid cottons (Gossypium, subgenus Houzingenia) based on genome sequencing.</title>
        <authorList>
            <person name="Grover C.E."/>
            <person name="Arick M.A. 2nd"/>
            <person name="Thrash A."/>
            <person name="Conover J.L."/>
            <person name="Sanders W.S."/>
            <person name="Peterson D.G."/>
            <person name="Frelichowski J.E."/>
            <person name="Scheffler J.A."/>
            <person name="Scheffler B.E."/>
            <person name="Wendel J.F."/>
        </authorList>
    </citation>
    <scope>NUCLEOTIDE SEQUENCE [LARGE SCALE GENOMIC DNA]</scope>
    <source>
        <strain evidence="1">8</strain>
        <tissue evidence="1">Leaf</tissue>
    </source>
</reference>
<name>A0A7J8PRT6_GOSRA</name>
<evidence type="ECO:0000313" key="2">
    <source>
        <dbReference type="Proteomes" id="UP000593578"/>
    </source>
</evidence>
<evidence type="ECO:0000313" key="1">
    <source>
        <dbReference type="EMBL" id="MBA0592001.1"/>
    </source>
</evidence>
<organism evidence="1 2">
    <name type="scientific">Gossypium raimondii</name>
    <name type="common">Peruvian cotton</name>
    <name type="synonym">Gossypium klotzschianum subsp. raimondii</name>
    <dbReference type="NCBI Taxonomy" id="29730"/>
    <lineage>
        <taxon>Eukaryota</taxon>
        <taxon>Viridiplantae</taxon>
        <taxon>Streptophyta</taxon>
        <taxon>Embryophyta</taxon>
        <taxon>Tracheophyta</taxon>
        <taxon>Spermatophyta</taxon>
        <taxon>Magnoliopsida</taxon>
        <taxon>eudicotyledons</taxon>
        <taxon>Gunneridae</taxon>
        <taxon>Pentapetalae</taxon>
        <taxon>rosids</taxon>
        <taxon>malvids</taxon>
        <taxon>Malvales</taxon>
        <taxon>Malvaceae</taxon>
        <taxon>Malvoideae</taxon>
        <taxon>Gossypium</taxon>
    </lineage>
</organism>
<accession>A0A7J8PRT6</accession>